<feature type="domain" description="DUF1285" evidence="2">
    <location>
        <begin position="73"/>
        <end position="163"/>
    </location>
</feature>
<dbReference type="Proteomes" id="UP000681075">
    <property type="component" value="Unassembled WGS sequence"/>
</dbReference>
<dbReference type="EMBL" id="BOPV01000001">
    <property type="protein sequence ID" value="GIL40256.1"/>
    <property type="molecule type" value="Genomic_DNA"/>
</dbReference>
<sequence>MQSSPLFTADDKRPDENYPIRIARDGTWFHEGAPIGRIALARLFATVLKRDEVGQYWLVTPAERGRIQVEDAPFIAVAVRQEGGALIFRTNLDDETVAGPDRPIRVVTDPATGEPSPYVLVRDRLEARINRATFYELASLAVEHVIDGRVRSGIWSQGAFFPLDPDSTSDL</sequence>
<dbReference type="InterPro" id="IPR048341">
    <property type="entry name" value="DUF1285_N"/>
</dbReference>
<dbReference type="Pfam" id="PF06938">
    <property type="entry name" value="DUF1285_N"/>
    <property type="match status" value="1"/>
</dbReference>
<dbReference type="Pfam" id="PF21028">
    <property type="entry name" value="DUF1285_C"/>
    <property type="match status" value="1"/>
</dbReference>
<evidence type="ECO:0000259" key="2">
    <source>
        <dbReference type="Pfam" id="PF21028"/>
    </source>
</evidence>
<dbReference type="Gene3D" id="2.30.270.10">
    <property type="entry name" value="duf1285 protein"/>
    <property type="match status" value="1"/>
</dbReference>
<keyword evidence="4" id="KW-1185">Reference proteome</keyword>
<evidence type="ECO:0000313" key="3">
    <source>
        <dbReference type="EMBL" id="GIL40256.1"/>
    </source>
</evidence>
<dbReference type="Gene3D" id="3.10.540.10">
    <property type="entry name" value="duf1285 like domain"/>
    <property type="match status" value="1"/>
</dbReference>
<evidence type="ECO:0008006" key="5">
    <source>
        <dbReference type="Google" id="ProtNLM"/>
    </source>
</evidence>
<gene>
    <name evidence="3" type="ORF">TMPK1_24930</name>
</gene>
<reference evidence="3" key="1">
    <citation type="submission" date="2021-02" db="EMBL/GenBank/DDBJ databases">
        <title>Genome sequence of Rhodospirillales sp. strain TMPK1 isolated from soil.</title>
        <authorList>
            <person name="Nakai R."/>
            <person name="Kusada H."/>
            <person name="Tamaki H."/>
        </authorList>
    </citation>
    <scope>NUCLEOTIDE SEQUENCE</scope>
    <source>
        <strain evidence="3">TMPK1</strain>
    </source>
</reference>
<proteinExistence type="predicted"/>
<evidence type="ECO:0000313" key="4">
    <source>
        <dbReference type="Proteomes" id="UP000681075"/>
    </source>
</evidence>
<dbReference type="InterPro" id="IPR048342">
    <property type="entry name" value="DUF1285_C"/>
</dbReference>
<feature type="domain" description="DUF1285" evidence="1">
    <location>
        <begin position="17"/>
        <end position="72"/>
    </location>
</feature>
<dbReference type="InterPro" id="IPR010707">
    <property type="entry name" value="DUF1285"/>
</dbReference>
<dbReference type="AlphaFoldDB" id="A0A8S8XG76"/>
<dbReference type="InterPro" id="IPR023361">
    <property type="entry name" value="DUF1285_beta_roll_sf"/>
</dbReference>
<accession>A0A8S8XG76</accession>
<comment type="caution">
    <text evidence="3">The sequence shown here is derived from an EMBL/GenBank/DDBJ whole genome shotgun (WGS) entry which is preliminary data.</text>
</comment>
<organism evidence="3 4">
    <name type="scientific">Roseiterribacter gracilis</name>
    <dbReference type="NCBI Taxonomy" id="2812848"/>
    <lineage>
        <taxon>Bacteria</taxon>
        <taxon>Pseudomonadati</taxon>
        <taxon>Pseudomonadota</taxon>
        <taxon>Alphaproteobacteria</taxon>
        <taxon>Rhodospirillales</taxon>
        <taxon>Roseiterribacteraceae</taxon>
        <taxon>Roseiterribacter</taxon>
    </lineage>
</organism>
<name>A0A8S8XG76_9PROT</name>
<dbReference type="RefSeq" id="WP_420243363.1">
    <property type="nucleotide sequence ID" value="NZ_BOPV01000001.1"/>
</dbReference>
<dbReference type="PIRSF" id="PIRSF029557">
    <property type="entry name" value="UCP029557"/>
    <property type="match status" value="1"/>
</dbReference>
<protein>
    <recommendedName>
        <fullName evidence="5">Proteophosphoglycan</fullName>
    </recommendedName>
</protein>
<evidence type="ECO:0000259" key="1">
    <source>
        <dbReference type="Pfam" id="PF06938"/>
    </source>
</evidence>